<proteinExistence type="predicted"/>
<dbReference type="RefSeq" id="WP_185137402.1">
    <property type="nucleotide sequence ID" value="NZ_JACJVR010000073.1"/>
</dbReference>
<accession>A0A841TXY1</accession>
<dbReference type="AlphaFoldDB" id="A0A841TXY1"/>
<keyword evidence="1" id="KW-0472">Membrane</keyword>
<organism evidence="2 3">
    <name type="scientific">Cohnella xylanilytica</name>
    <dbReference type="NCBI Taxonomy" id="557555"/>
    <lineage>
        <taxon>Bacteria</taxon>
        <taxon>Bacillati</taxon>
        <taxon>Bacillota</taxon>
        <taxon>Bacilli</taxon>
        <taxon>Bacillales</taxon>
        <taxon>Paenibacillaceae</taxon>
        <taxon>Cohnella</taxon>
    </lineage>
</organism>
<protein>
    <recommendedName>
        <fullName evidence="4">HPP family protein</fullName>
    </recommendedName>
</protein>
<evidence type="ECO:0000313" key="3">
    <source>
        <dbReference type="Proteomes" id="UP000553776"/>
    </source>
</evidence>
<evidence type="ECO:0000256" key="1">
    <source>
        <dbReference type="SAM" id="Phobius"/>
    </source>
</evidence>
<evidence type="ECO:0000313" key="2">
    <source>
        <dbReference type="EMBL" id="MBB6693417.1"/>
    </source>
</evidence>
<comment type="caution">
    <text evidence="2">The sequence shown here is derived from an EMBL/GenBank/DDBJ whole genome shotgun (WGS) entry which is preliminary data.</text>
</comment>
<gene>
    <name evidence="2" type="ORF">H7B90_18670</name>
</gene>
<name>A0A841TXY1_9BACL</name>
<feature type="transmembrane region" description="Helical" evidence="1">
    <location>
        <begin position="114"/>
        <end position="137"/>
    </location>
</feature>
<reference evidence="2 3" key="1">
    <citation type="submission" date="2020-08" db="EMBL/GenBank/DDBJ databases">
        <title>Cohnella phylogeny.</title>
        <authorList>
            <person name="Dunlap C."/>
        </authorList>
    </citation>
    <scope>NUCLEOTIDE SEQUENCE [LARGE SCALE GENOMIC DNA]</scope>
    <source>
        <strain evidence="2 3">DSM 25239</strain>
    </source>
</reference>
<sequence length="160" mass="17661">MKLRAVAACLYIGLVYFVSAHLEGFHPLFFPTLGAFAYLFVTRSASAREQGVIAFGALIGSVTGSILSQLHPSTLFFVVNALFTFWMIRRWKWNAPPIMAVSFVPFFMRPSELWTLPLFTAMAIGGLVLTLAAASAVERWKPVRSMLSAVPFVGRKAEAE</sequence>
<dbReference type="Proteomes" id="UP000553776">
    <property type="component" value="Unassembled WGS sequence"/>
</dbReference>
<keyword evidence="3" id="KW-1185">Reference proteome</keyword>
<feature type="transmembrane region" description="Helical" evidence="1">
    <location>
        <begin position="52"/>
        <end position="79"/>
    </location>
</feature>
<evidence type="ECO:0008006" key="4">
    <source>
        <dbReference type="Google" id="ProtNLM"/>
    </source>
</evidence>
<keyword evidence="1" id="KW-0812">Transmembrane</keyword>
<keyword evidence="1" id="KW-1133">Transmembrane helix</keyword>
<dbReference type="EMBL" id="JACJVR010000073">
    <property type="protein sequence ID" value="MBB6693417.1"/>
    <property type="molecule type" value="Genomic_DNA"/>
</dbReference>